<evidence type="ECO:0000313" key="4">
    <source>
        <dbReference type="Proteomes" id="UP000326799"/>
    </source>
</evidence>
<keyword evidence="4" id="KW-1185">Reference proteome</keyword>
<dbReference type="Pfam" id="PF22693">
    <property type="entry name" value="MACPF_1"/>
    <property type="match status" value="1"/>
</dbReference>
<keyword evidence="1" id="KW-0175">Coiled coil</keyword>
<dbReference type="InterPro" id="IPR054586">
    <property type="entry name" value="MACPF_1_fungal"/>
</dbReference>
<dbReference type="AlphaFoldDB" id="A0A5N6F846"/>
<dbReference type="EMBL" id="ML733397">
    <property type="protein sequence ID" value="KAB8224904.1"/>
    <property type="molecule type" value="Genomic_DNA"/>
</dbReference>
<evidence type="ECO:0000256" key="1">
    <source>
        <dbReference type="SAM" id="Coils"/>
    </source>
</evidence>
<feature type="domain" description="MACPF-like" evidence="2">
    <location>
        <begin position="144"/>
        <end position="274"/>
    </location>
</feature>
<reference evidence="3 4" key="1">
    <citation type="submission" date="2019-04" db="EMBL/GenBank/DDBJ databases">
        <title>Fungal friends and foes A comparative genomics study of 23 Aspergillus species from section Flavi.</title>
        <authorList>
            <consortium name="DOE Joint Genome Institute"/>
            <person name="Kjaerbolling I."/>
            <person name="Vesth T.C."/>
            <person name="Frisvad J.C."/>
            <person name="Nybo J.L."/>
            <person name="Theobald S."/>
            <person name="Kildgaard S."/>
            <person name="Petersen T.I."/>
            <person name="Kuo A."/>
            <person name="Sato A."/>
            <person name="Lyhne E.K."/>
            <person name="Kogle M.E."/>
            <person name="Wiebenga A."/>
            <person name="Kun R.S."/>
            <person name="Lubbers R.J."/>
            <person name="Makela M.R."/>
            <person name="Barry K."/>
            <person name="Chovatia M."/>
            <person name="Clum A."/>
            <person name="Daum C."/>
            <person name="Haridas S."/>
            <person name="He G."/>
            <person name="LaButti K."/>
            <person name="Lipzen A."/>
            <person name="Mondo S."/>
            <person name="Pangilinan J."/>
            <person name="Riley R."/>
            <person name="Salamov A."/>
            <person name="Simmons B.A."/>
            <person name="Magnuson J.K."/>
            <person name="Henrissat B."/>
            <person name="Mortensen U.H."/>
            <person name="Larsen T.O."/>
            <person name="De vries R.P."/>
            <person name="Grigoriev I.V."/>
            <person name="Machida M."/>
            <person name="Baker S.E."/>
            <person name="Andersen M.R."/>
        </authorList>
    </citation>
    <scope>NUCLEOTIDE SEQUENCE [LARGE SCALE GENOMIC DNA]</scope>
    <source>
        <strain evidence="3 4">CBS 126849</strain>
    </source>
</reference>
<gene>
    <name evidence="3" type="ORF">BDV33DRAFT_199187</name>
</gene>
<proteinExistence type="predicted"/>
<organism evidence="3 4">
    <name type="scientific">Aspergillus novoparasiticus</name>
    <dbReference type="NCBI Taxonomy" id="986946"/>
    <lineage>
        <taxon>Eukaryota</taxon>
        <taxon>Fungi</taxon>
        <taxon>Dikarya</taxon>
        <taxon>Ascomycota</taxon>
        <taxon>Pezizomycotina</taxon>
        <taxon>Eurotiomycetes</taxon>
        <taxon>Eurotiomycetidae</taxon>
        <taxon>Eurotiales</taxon>
        <taxon>Aspergillaceae</taxon>
        <taxon>Aspergillus</taxon>
        <taxon>Aspergillus subgen. Circumdati</taxon>
    </lineage>
</organism>
<dbReference type="Proteomes" id="UP000326799">
    <property type="component" value="Unassembled WGS sequence"/>
</dbReference>
<evidence type="ECO:0000313" key="3">
    <source>
        <dbReference type="EMBL" id="KAB8224904.1"/>
    </source>
</evidence>
<name>A0A5N6F846_9EURO</name>
<protein>
    <recommendedName>
        <fullName evidence="2">MACPF-like domain-containing protein</fullName>
    </recommendedName>
</protein>
<sequence>MDSNPRKVERSAYNAFTLRPREFEAYEISSKEKKPGNETYKCHIPHYRVDDSSSVTVVETKNAFEKSLADSSFTQGSFQIAGAVGLGPISGGLKIGGGGGTTDNSGKKELKKEESLMFPRVTIHWDPVCLDVTDECLKDIKKVNNPKTLTEFHNKYGDMFALQIQLGGRLSCSKAKEADSEAKAMDEASKFKAAASASISHAFYQASIEFNREKQSKKTTEESKQNLGNKVAWEATGGDTLLCNNPPQWCASVGQYKWWRVINQDDAVPLYHFLSRFPKVGSEIIERFELSAKDMFDSKKEQENNDRTEDRMKDLDDSLKKKGRQVFQLIEESTGRYMNVAEGTDDIVRFLRGNGLDQALYVTGKIVEDAKKAQACVKLNGRTQDKTSEFMASKRFGGGDKPGLKFREPFHIQSRGHIFHQWLNFDPVPDLWLSKTRNKSYDYKRVVHLSDAPGANCCFWDANKFDNTDYIQDGATVYVGIGVNYKHIPESINWRSIADTAGDYLLSIGGWRADDPKEQPRPLRFTYKTMGIIDVEPPKN</sequence>
<evidence type="ECO:0000259" key="2">
    <source>
        <dbReference type="Pfam" id="PF22693"/>
    </source>
</evidence>
<accession>A0A5N6F846</accession>
<feature type="coiled-coil region" evidence="1">
    <location>
        <begin position="298"/>
        <end position="325"/>
    </location>
</feature>